<keyword evidence="2" id="KW-0449">Lipoprotein</keyword>
<evidence type="ECO:0000313" key="2">
    <source>
        <dbReference type="EMBL" id="GGJ31143.1"/>
    </source>
</evidence>
<comment type="caution">
    <text evidence="2">The sequence shown here is derived from an EMBL/GenBank/DDBJ whole genome shotgun (WGS) entry which is preliminary data.</text>
</comment>
<evidence type="ECO:0000313" key="3">
    <source>
        <dbReference type="Proteomes" id="UP000625682"/>
    </source>
</evidence>
<dbReference type="PROSITE" id="PS51318">
    <property type="entry name" value="TAT"/>
    <property type="match status" value="1"/>
</dbReference>
<dbReference type="RefSeq" id="WP_189147794.1">
    <property type="nucleotide sequence ID" value="NZ_BAABER010000009.1"/>
</dbReference>
<sequence length="259" mass="26125">MRNTVVRRTALTASVAALALLGTACGSSPEPAADAVGGGGDKAGESTTAAKALTAAELGKAALVQADVKSGTLNEKVPAKDDIAQDKVSSADAACAPLAYLQSATYVGKPAAVVKRTWKGDAEKPAAGASDEEQFLAALDLEQAVITLASYEDGGAEQAMKDLDTAVGKCAGGFSYTVTGTKNDTVRVTTTTAPEGADEALALTVSVDTGELKAPMKSVVVRKGATLVYIPTVNFAAASTGKDFPFPTELVDAQLAKLG</sequence>
<reference evidence="2" key="2">
    <citation type="submission" date="2020-09" db="EMBL/GenBank/DDBJ databases">
        <authorList>
            <person name="Sun Q."/>
            <person name="Zhou Y."/>
        </authorList>
    </citation>
    <scope>NUCLEOTIDE SEQUENCE</scope>
    <source>
        <strain evidence="2">CGMCC 4.7272</strain>
    </source>
</reference>
<dbReference type="PROSITE" id="PS51257">
    <property type="entry name" value="PROKAR_LIPOPROTEIN"/>
    <property type="match status" value="1"/>
</dbReference>
<reference evidence="2" key="1">
    <citation type="journal article" date="2014" name="Int. J. Syst. Evol. Microbiol.">
        <title>Complete genome sequence of Corynebacterium casei LMG S-19264T (=DSM 44701T), isolated from a smear-ripened cheese.</title>
        <authorList>
            <consortium name="US DOE Joint Genome Institute (JGI-PGF)"/>
            <person name="Walter F."/>
            <person name="Albersmeier A."/>
            <person name="Kalinowski J."/>
            <person name="Ruckert C."/>
        </authorList>
    </citation>
    <scope>NUCLEOTIDE SEQUENCE</scope>
    <source>
        <strain evidence="2">CGMCC 4.7272</strain>
    </source>
</reference>
<proteinExistence type="predicted"/>
<dbReference type="AlphaFoldDB" id="A0A917NV46"/>
<organism evidence="2 3">
    <name type="scientific">Streptomyces lacrimifluminis</name>
    <dbReference type="NCBI Taxonomy" id="1500077"/>
    <lineage>
        <taxon>Bacteria</taxon>
        <taxon>Bacillati</taxon>
        <taxon>Actinomycetota</taxon>
        <taxon>Actinomycetes</taxon>
        <taxon>Kitasatosporales</taxon>
        <taxon>Streptomycetaceae</taxon>
        <taxon>Streptomyces</taxon>
    </lineage>
</organism>
<dbReference type="InterPro" id="IPR006311">
    <property type="entry name" value="TAT_signal"/>
</dbReference>
<feature type="signal peptide" evidence="1">
    <location>
        <begin position="1"/>
        <end position="32"/>
    </location>
</feature>
<dbReference type="Proteomes" id="UP000625682">
    <property type="component" value="Unassembled WGS sequence"/>
</dbReference>
<keyword evidence="1" id="KW-0732">Signal</keyword>
<keyword evidence="3" id="KW-1185">Reference proteome</keyword>
<gene>
    <name evidence="2" type="ORF">GCM10012282_29680</name>
</gene>
<dbReference type="EMBL" id="BMMU01000008">
    <property type="protein sequence ID" value="GGJ31143.1"/>
    <property type="molecule type" value="Genomic_DNA"/>
</dbReference>
<evidence type="ECO:0000256" key="1">
    <source>
        <dbReference type="SAM" id="SignalP"/>
    </source>
</evidence>
<accession>A0A917NV46</accession>
<protein>
    <submittedName>
        <fullName evidence="2">Lipoprotein</fullName>
    </submittedName>
</protein>
<feature type="chain" id="PRO_5037368042" evidence="1">
    <location>
        <begin position="33"/>
        <end position="259"/>
    </location>
</feature>
<name>A0A917NV46_9ACTN</name>